<protein>
    <submittedName>
        <fullName evidence="9">Endoglucanase</fullName>
    </submittedName>
</protein>
<dbReference type="InterPro" id="IPR023367">
    <property type="entry name" value="Peptidase_M42_dom2"/>
</dbReference>
<dbReference type="EMBL" id="FNFY01000018">
    <property type="protein sequence ID" value="SDL02021.1"/>
    <property type="molecule type" value="Genomic_DNA"/>
</dbReference>
<evidence type="ECO:0000256" key="5">
    <source>
        <dbReference type="ARBA" id="ARBA00022801"/>
    </source>
</evidence>
<evidence type="ECO:0000256" key="8">
    <source>
        <dbReference type="PIRSR" id="PIRSR001123-2"/>
    </source>
</evidence>
<evidence type="ECO:0000256" key="2">
    <source>
        <dbReference type="ARBA" id="ARBA00022438"/>
    </source>
</evidence>
<evidence type="ECO:0000256" key="1">
    <source>
        <dbReference type="ARBA" id="ARBA00006272"/>
    </source>
</evidence>
<dbReference type="InterPro" id="IPR008007">
    <property type="entry name" value="Peptidase_M42"/>
</dbReference>
<feature type="binding site" evidence="8">
    <location>
        <position position="322"/>
    </location>
    <ligand>
        <name>Zn(2+)</name>
        <dbReference type="ChEBI" id="CHEBI:29105"/>
        <label>2</label>
    </ligand>
</feature>
<evidence type="ECO:0000256" key="4">
    <source>
        <dbReference type="ARBA" id="ARBA00022723"/>
    </source>
</evidence>
<dbReference type="STRING" id="576118.SAMN05216216_11827"/>
<feature type="binding site" evidence="8">
    <location>
        <position position="65"/>
    </location>
    <ligand>
        <name>Zn(2+)</name>
        <dbReference type="ChEBI" id="CHEBI:29105"/>
        <label>1</label>
    </ligand>
</feature>
<dbReference type="PANTHER" id="PTHR32481">
    <property type="entry name" value="AMINOPEPTIDASE"/>
    <property type="match status" value="1"/>
</dbReference>
<dbReference type="InterPro" id="IPR051464">
    <property type="entry name" value="Peptidase_M42_aminopept"/>
</dbReference>
<feature type="binding site" evidence="8">
    <location>
        <position position="179"/>
    </location>
    <ligand>
        <name>Zn(2+)</name>
        <dbReference type="ChEBI" id="CHEBI:29105"/>
        <label>2</label>
    </ligand>
</feature>
<dbReference type="PIRSF" id="PIRSF001123">
    <property type="entry name" value="PepA_GA"/>
    <property type="match status" value="1"/>
</dbReference>
<organism evidence="9 10">
    <name type="scientific">Lacicoccus qingdaonensis</name>
    <dbReference type="NCBI Taxonomy" id="576118"/>
    <lineage>
        <taxon>Bacteria</taxon>
        <taxon>Bacillati</taxon>
        <taxon>Bacillota</taxon>
        <taxon>Bacilli</taxon>
        <taxon>Bacillales</taxon>
        <taxon>Salinicoccaceae</taxon>
        <taxon>Lacicoccus</taxon>
    </lineage>
</organism>
<accession>A0A1G9GMV6</accession>
<comment type="cofactor">
    <cofactor evidence="8">
        <name>a divalent metal cation</name>
        <dbReference type="ChEBI" id="CHEBI:60240"/>
    </cofactor>
    <text evidence="8">Binds 2 divalent metal cations per subunit.</text>
</comment>
<feature type="active site" description="Proton acceptor" evidence="7">
    <location>
        <position position="211"/>
    </location>
</feature>
<dbReference type="GO" id="GO:0006508">
    <property type="term" value="P:proteolysis"/>
    <property type="evidence" value="ECO:0007669"/>
    <property type="project" value="UniProtKB-KW"/>
</dbReference>
<feature type="binding site" evidence="8">
    <location>
        <position position="212"/>
    </location>
    <ligand>
        <name>Zn(2+)</name>
        <dbReference type="ChEBI" id="CHEBI:29105"/>
        <label>2</label>
    </ligand>
</feature>
<evidence type="ECO:0000256" key="3">
    <source>
        <dbReference type="ARBA" id="ARBA00022670"/>
    </source>
</evidence>
<keyword evidence="10" id="KW-1185">Reference proteome</keyword>
<evidence type="ECO:0000256" key="7">
    <source>
        <dbReference type="PIRSR" id="PIRSR001123-1"/>
    </source>
</evidence>
<dbReference type="OrthoDB" id="9772053at2"/>
<feature type="binding site" evidence="8">
    <location>
        <position position="234"/>
    </location>
    <ligand>
        <name>Zn(2+)</name>
        <dbReference type="ChEBI" id="CHEBI:29105"/>
        <label>1</label>
    </ligand>
</feature>
<evidence type="ECO:0000313" key="10">
    <source>
        <dbReference type="Proteomes" id="UP000199008"/>
    </source>
</evidence>
<name>A0A1G9GMV6_9BACL</name>
<reference evidence="10" key="1">
    <citation type="submission" date="2016-10" db="EMBL/GenBank/DDBJ databases">
        <authorList>
            <person name="Varghese N."/>
            <person name="Submissions S."/>
        </authorList>
    </citation>
    <scope>NUCLEOTIDE SEQUENCE [LARGE SCALE GENOMIC DNA]</scope>
    <source>
        <strain evidence="10">CGMCC 1.8895</strain>
    </source>
</reference>
<dbReference type="SUPFAM" id="SSF101821">
    <property type="entry name" value="Aminopeptidase/glucanase lid domain"/>
    <property type="match status" value="1"/>
</dbReference>
<dbReference type="Pfam" id="PF05343">
    <property type="entry name" value="Peptidase_M42"/>
    <property type="match status" value="1"/>
</dbReference>
<dbReference type="GO" id="GO:0004177">
    <property type="term" value="F:aminopeptidase activity"/>
    <property type="evidence" value="ECO:0007669"/>
    <property type="project" value="UniProtKB-UniRule"/>
</dbReference>
<feature type="binding site" evidence="8">
    <location>
        <position position="179"/>
    </location>
    <ligand>
        <name>Zn(2+)</name>
        <dbReference type="ChEBI" id="CHEBI:29105"/>
        <label>1</label>
    </ligand>
</feature>
<sequence>MDKQLTLMKSLTDAHGISGFEYDVKNLMKEYLEPVSDEIITDNLGSIYGKRQAKNGDKTILIGGHLDEIGFMVTEIDDNGFLKFTPIGGWWNQVMLSQRMNVITDDGILTGVIGSKPPHALTPDERKKPVEIKNMFIDIGVSDKEEAEKAGVKIGDQITPHMEFTEMANKNYLLAKAWDNRMGCVVAVDVLQNLEGEDLGVNVVSGATVQEEVGLRGAKTSANTVKPDLAISVDVGIAWDTPGMKPENGKGKLGDGPLVVLMDASNIGHVGFRRHIQKVAEENGIPFQFQAVPGGGTDSGGFHVANEGVPSVNIGVPLRYMHSNVSILHKEDVNNAVKLITEIVKSLDDDTVENIIW</sequence>
<dbReference type="RefSeq" id="WP_092987029.1">
    <property type="nucleotide sequence ID" value="NZ_FNFY01000018.1"/>
</dbReference>
<dbReference type="Gene3D" id="2.40.30.40">
    <property type="entry name" value="Peptidase M42, domain 2"/>
    <property type="match status" value="1"/>
</dbReference>
<proteinExistence type="inferred from homology"/>
<dbReference type="AlphaFoldDB" id="A0A1G9GMV6"/>
<keyword evidence="4 8" id="KW-0479">Metal-binding</keyword>
<keyword evidence="3" id="KW-0645">Protease</keyword>
<dbReference type="SUPFAM" id="SSF53187">
    <property type="entry name" value="Zn-dependent exopeptidases"/>
    <property type="match status" value="1"/>
</dbReference>
<dbReference type="PANTHER" id="PTHR32481:SF21">
    <property type="entry name" value="AMINOPEPTIDASE YSDC-RELATED"/>
    <property type="match status" value="1"/>
</dbReference>
<evidence type="ECO:0000256" key="6">
    <source>
        <dbReference type="PIRNR" id="PIRNR001123"/>
    </source>
</evidence>
<dbReference type="Proteomes" id="UP000199008">
    <property type="component" value="Unassembled WGS sequence"/>
</dbReference>
<keyword evidence="2" id="KW-0031">Aminopeptidase</keyword>
<keyword evidence="5" id="KW-0378">Hydrolase</keyword>
<evidence type="ECO:0000313" key="9">
    <source>
        <dbReference type="EMBL" id="SDL02021.1"/>
    </source>
</evidence>
<dbReference type="CDD" id="cd05656">
    <property type="entry name" value="M42_Frv"/>
    <property type="match status" value="1"/>
</dbReference>
<dbReference type="Gene3D" id="3.40.630.10">
    <property type="entry name" value="Zn peptidases"/>
    <property type="match status" value="1"/>
</dbReference>
<dbReference type="GO" id="GO:0046872">
    <property type="term" value="F:metal ion binding"/>
    <property type="evidence" value="ECO:0007669"/>
    <property type="project" value="UniProtKB-UniRule"/>
</dbReference>
<comment type="similarity">
    <text evidence="1 6">Belongs to the peptidase M42 family.</text>
</comment>
<gene>
    <name evidence="9" type="ORF">SAMN05216216_11827</name>
</gene>